<reference evidence="2" key="1">
    <citation type="journal article" date="2020" name="bioRxiv">
        <title>Historical genomics reveals the evolutionary mechanisms behind multiple outbreaks of the host-specific coffee wilt pathogen Fusarium xylarioides.</title>
        <authorList>
            <person name="Peck D."/>
            <person name="Nowell R.W."/>
            <person name="Flood J."/>
            <person name="Ryan M.J."/>
            <person name="Barraclough T.G."/>
        </authorList>
    </citation>
    <scope>NUCLEOTIDE SEQUENCE</scope>
    <source>
        <strain evidence="2">IMI 127659i</strain>
    </source>
</reference>
<accession>A0A9P7L5R8</accession>
<proteinExistence type="inferred from homology"/>
<sequence length="296" mass="31999">MCAASTPDCLGDIVRRQNPDLEPFEQAYRQIHENAELSEQESSTAQHVASFLATLDFEAIRGIGGKGVVGILRNGKGQTVLLRAELDGLPIQEDTGLPYASMKRMADSWGRHQPTMHACGHDMHMACLMAAASLLNNGKTEWSGTLIALFQPNEEHTGGAKALVEGGLYDRVPIPDVILGQHSGPFQAGNINIRGGPVLESADTMHIKIYSSLGHPANSQVNIDPVKLASNIIVQLDSLVDKIAGDQYAHAGVDEIHAGYPGQDWLSHVDLTLDVKAYDDAIRLSLLDRIGDLIRE</sequence>
<dbReference type="SUPFAM" id="SSF53187">
    <property type="entry name" value="Zn-dependent exopeptidases"/>
    <property type="match status" value="1"/>
</dbReference>
<name>A0A9P7L5R8_9HYPO</name>
<protein>
    <recommendedName>
        <fullName evidence="4">Amidohydrolase</fullName>
    </recommendedName>
</protein>
<keyword evidence="3" id="KW-1185">Reference proteome</keyword>
<comment type="caution">
    <text evidence="2">The sequence shown here is derived from an EMBL/GenBank/DDBJ whole genome shotgun (WGS) entry which is preliminary data.</text>
</comment>
<reference evidence="2" key="2">
    <citation type="submission" date="2020-10" db="EMBL/GenBank/DDBJ databases">
        <authorList>
            <person name="Peck L.D."/>
            <person name="Nowell R.W."/>
            <person name="Flood J."/>
            <person name="Ryan M.J."/>
            <person name="Barraclough T.G."/>
        </authorList>
    </citation>
    <scope>NUCLEOTIDE SEQUENCE</scope>
    <source>
        <strain evidence="2">IMI 127659i</strain>
    </source>
</reference>
<dbReference type="PANTHER" id="PTHR11014:SF63">
    <property type="entry name" value="METALLOPEPTIDASE, PUTATIVE (AFU_ORTHOLOGUE AFUA_6G09600)-RELATED"/>
    <property type="match status" value="1"/>
</dbReference>
<dbReference type="AlphaFoldDB" id="A0A9P7L5R8"/>
<dbReference type="Gene3D" id="3.40.630.10">
    <property type="entry name" value="Zn peptidases"/>
    <property type="match status" value="1"/>
</dbReference>
<evidence type="ECO:0000313" key="2">
    <source>
        <dbReference type="EMBL" id="KAG5772040.1"/>
    </source>
</evidence>
<dbReference type="Proteomes" id="UP000750502">
    <property type="component" value="Unassembled WGS sequence"/>
</dbReference>
<dbReference type="Pfam" id="PF01546">
    <property type="entry name" value="Peptidase_M20"/>
    <property type="match status" value="1"/>
</dbReference>
<dbReference type="InterPro" id="IPR002933">
    <property type="entry name" value="Peptidase_M20"/>
</dbReference>
<evidence type="ECO:0000256" key="1">
    <source>
        <dbReference type="ARBA" id="ARBA00006247"/>
    </source>
</evidence>
<dbReference type="OrthoDB" id="6119954at2759"/>
<organism evidence="2 3">
    <name type="scientific">Fusarium xylarioides</name>
    <dbReference type="NCBI Taxonomy" id="221167"/>
    <lineage>
        <taxon>Eukaryota</taxon>
        <taxon>Fungi</taxon>
        <taxon>Dikarya</taxon>
        <taxon>Ascomycota</taxon>
        <taxon>Pezizomycotina</taxon>
        <taxon>Sordariomycetes</taxon>
        <taxon>Hypocreomycetidae</taxon>
        <taxon>Hypocreales</taxon>
        <taxon>Nectriaceae</taxon>
        <taxon>Fusarium</taxon>
        <taxon>Fusarium fujikuroi species complex</taxon>
    </lineage>
</organism>
<dbReference type="InterPro" id="IPR017439">
    <property type="entry name" value="Amidohydrolase"/>
</dbReference>
<comment type="similarity">
    <text evidence="1">Belongs to the peptidase M20A family.</text>
</comment>
<dbReference type="Gene3D" id="3.30.70.360">
    <property type="match status" value="1"/>
</dbReference>
<evidence type="ECO:0008006" key="4">
    <source>
        <dbReference type="Google" id="ProtNLM"/>
    </source>
</evidence>
<gene>
    <name evidence="2" type="ORF">H9Q72_001653</name>
</gene>
<dbReference type="EMBL" id="JADFTT010000029">
    <property type="protein sequence ID" value="KAG5772040.1"/>
    <property type="molecule type" value="Genomic_DNA"/>
</dbReference>
<evidence type="ECO:0000313" key="3">
    <source>
        <dbReference type="Proteomes" id="UP000750502"/>
    </source>
</evidence>
<dbReference type="PANTHER" id="PTHR11014">
    <property type="entry name" value="PEPTIDASE M20 FAMILY MEMBER"/>
    <property type="match status" value="1"/>
</dbReference>
<dbReference type="GO" id="GO:0016787">
    <property type="term" value="F:hydrolase activity"/>
    <property type="evidence" value="ECO:0007669"/>
    <property type="project" value="InterPro"/>
</dbReference>